<dbReference type="EMBL" id="JAFBMS010000049">
    <property type="protein sequence ID" value="KAG9339847.1"/>
    <property type="molecule type" value="Genomic_DNA"/>
</dbReference>
<protein>
    <submittedName>
        <fullName evidence="2">Uncharacterized protein</fullName>
    </submittedName>
</protein>
<gene>
    <name evidence="2" type="ORF">JZ751_022350</name>
</gene>
<accession>A0A8T2NU29</accession>
<dbReference type="AlphaFoldDB" id="A0A8T2NU29"/>
<proteinExistence type="predicted"/>
<name>A0A8T2NU29_9TELE</name>
<feature type="compositionally biased region" description="Polar residues" evidence="1">
    <location>
        <begin position="28"/>
        <end position="38"/>
    </location>
</feature>
<feature type="region of interest" description="Disordered" evidence="1">
    <location>
        <begin position="1"/>
        <end position="79"/>
    </location>
</feature>
<dbReference type="Proteomes" id="UP000824540">
    <property type="component" value="Unassembled WGS sequence"/>
</dbReference>
<reference evidence="2" key="1">
    <citation type="thesis" date="2021" institute="BYU ScholarsArchive" country="Provo, UT, USA">
        <title>Applications of and Algorithms for Genome Assembly and Genomic Analyses with an Emphasis on Marine Teleosts.</title>
        <authorList>
            <person name="Pickett B.D."/>
        </authorList>
    </citation>
    <scope>NUCLEOTIDE SEQUENCE</scope>
    <source>
        <strain evidence="2">HI-2016</strain>
    </source>
</reference>
<evidence type="ECO:0000256" key="1">
    <source>
        <dbReference type="SAM" id="MobiDB-lite"/>
    </source>
</evidence>
<evidence type="ECO:0000313" key="2">
    <source>
        <dbReference type="EMBL" id="KAG9339847.1"/>
    </source>
</evidence>
<comment type="caution">
    <text evidence="2">The sequence shown here is derived from an EMBL/GenBank/DDBJ whole genome shotgun (WGS) entry which is preliminary data.</text>
</comment>
<organism evidence="2 3">
    <name type="scientific">Albula glossodonta</name>
    <name type="common">roundjaw bonefish</name>
    <dbReference type="NCBI Taxonomy" id="121402"/>
    <lineage>
        <taxon>Eukaryota</taxon>
        <taxon>Metazoa</taxon>
        <taxon>Chordata</taxon>
        <taxon>Craniata</taxon>
        <taxon>Vertebrata</taxon>
        <taxon>Euteleostomi</taxon>
        <taxon>Actinopterygii</taxon>
        <taxon>Neopterygii</taxon>
        <taxon>Teleostei</taxon>
        <taxon>Albuliformes</taxon>
        <taxon>Albulidae</taxon>
        <taxon>Albula</taxon>
    </lineage>
</organism>
<evidence type="ECO:0000313" key="3">
    <source>
        <dbReference type="Proteomes" id="UP000824540"/>
    </source>
</evidence>
<keyword evidence="3" id="KW-1185">Reference proteome</keyword>
<sequence>MPGVSRGEEEEQGTEGGALSGHYWTPQAAVNQGQSLTGARQGRWAGPTPALRKFKRTETNVPEPGCAAGPSPSIAGSDSFSSFRPLITNLCY</sequence>